<evidence type="ECO:0000256" key="7">
    <source>
        <dbReference type="ARBA" id="ARBA00022763"/>
    </source>
</evidence>
<keyword evidence="5" id="KW-0235">DNA replication</keyword>
<dbReference type="InterPro" id="IPR018320">
    <property type="entry name" value="DNA_polymerase_1"/>
</dbReference>
<dbReference type="InterPro" id="IPR036279">
    <property type="entry name" value="5-3_exonuclease_C_sf"/>
</dbReference>
<dbReference type="PRINTS" id="PR00868">
    <property type="entry name" value="DNAPOLI"/>
</dbReference>
<dbReference type="CDD" id="cd06139">
    <property type="entry name" value="DNA_polA_I_Ecoli_like_exo"/>
    <property type="match status" value="1"/>
</dbReference>
<dbReference type="GO" id="GO:0006261">
    <property type="term" value="P:DNA-templated DNA replication"/>
    <property type="evidence" value="ECO:0007669"/>
    <property type="project" value="InterPro"/>
</dbReference>
<evidence type="ECO:0000259" key="15">
    <source>
        <dbReference type="SMART" id="SM00474"/>
    </source>
</evidence>
<feature type="compositionally biased region" description="Low complexity" evidence="14">
    <location>
        <begin position="300"/>
        <end position="319"/>
    </location>
</feature>
<dbReference type="Gene3D" id="3.40.50.1010">
    <property type="entry name" value="5'-nuclease"/>
    <property type="match status" value="1"/>
</dbReference>
<evidence type="ECO:0000256" key="12">
    <source>
        <dbReference type="ARBA" id="ARBA00023204"/>
    </source>
</evidence>
<reference evidence="18" key="1">
    <citation type="submission" date="2018-05" db="EMBL/GenBank/DDBJ databases">
        <authorList>
            <person name="Lanie J.A."/>
            <person name="Ng W.-L."/>
            <person name="Kazmierczak K.M."/>
            <person name="Andrzejewski T.M."/>
            <person name="Davidsen T.M."/>
            <person name="Wayne K.J."/>
            <person name="Tettelin H."/>
            <person name="Glass J.I."/>
            <person name="Rusch D."/>
            <person name="Podicherti R."/>
            <person name="Tsui H.-C.T."/>
            <person name="Winkler M.E."/>
        </authorList>
    </citation>
    <scope>NUCLEOTIDE SEQUENCE</scope>
</reference>
<evidence type="ECO:0000313" key="18">
    <source>
        <dbReference type="EMBL" id="SUZ65124.1"/>
    </source>
</evidence>
<dbReference type="Gene3D" id="3.30.420.10">
    <property type="entry name" value="Ribonuclease H-like superfamily/Ribonuclease H"/>
    <property type="match status" value="1"/>
</dbReference>
<evidence type="ECO:0000259" key="17">
    <source>
        <dbReference type="SMART" id="SM00482"/>
    </source>
</evidence>
<keyword evidence="4" id="KW-0548">Nucleotidyltransferase</keyword>
<dbReference type="Pfam" id="PF00476">
    <property type="entry name" value="DNA_pol_A"/>
    <property type="match status" value="1"/>
</dbReference>
<dbReference type="EMBL" id="UINC01000950">
    <property type="protein sequence ID" value="SUZ65124.1"/>
    <property type="molecule type" value="Genomic_DNA"/>
</dbReference>
<keyword evidence="7" id="KW-0227">DNA damage</keyword>
<evidence type="ECO:0000256" key="8">
    <source>
        <dbReference type="ARBA" id="ARBA00022801"/>
    </source>
</evidence>
<accession>A0A381PES4</accession>
<dbReference type="InterPro" id="IPR012337">
    <property type="entry name" value="RNaseH-like_sf"/>
</dbReference>
<comment type="similarity">
    <text evidence="1">Belongs to the DNA polymerase type-A family.</text>
</comment>
<dbReference type="FunFam" id="1.20.1060.10:FF:000001">
    <property type="entry name" value="DNA polymerase I"/>
    <property type="match status" value="1"/>
</dbReference>
<evidence type="ECO:0000256" key="9">
    <source>
        <dbReference type="ARBA" id="ARBA00022839"/>
    </source>
</evidence>
<dbReference type="Gene3D" id="1.10.150.20">
    <property type="entry name" value="5' to 3' exonuclease, C-terminal subdomain"/>
    <property type="match status" value="2"/>
</dbReference>
<evidence type="ECO:0000259" key="16">
    <source>
        <dbReference type="SMART" id="SM00475"/>
    </source>
</evidence>
<dbReference type="SUPFAM" id="SSF53098">
    <property type="entry name" value="Ribonuclease H-like"/>
    <property type="match status" value="1"/>
</dbReference>
<gene>
    <name evidence="18" type="ORF">METZ01_LOCUS17978</name>
</gene>
<comment type="catalytic activity">
    <reaction evidence="13">
        <text>DNA(n) + a 2'-deoxyribonucleoside 5'-triphosphate = DNA(n+1) + diphosphate</text>
        <dbReference type="Rhea" id="RHEA:22508"/>
        <dbReference type="Rhea" id="RHEA-COMP:17339"/>
        <dbReference type="Rhea" id="RHEA-COMP:17340"/>
        <dbReference type="ChEBI" id="CHEBI:33019"/>
        <dbReference type="ChEBI" id="CHEBI:61560"/>
        <dbReference type="ChEBI" id="CHEBI:173112"/>
        <dbReference type="EC" id="2.7.7.7"/>
    </reaction>
</comment>
<dbReference type="InterPro" id="IPR002562">
    <property type="entry name" value="3'-5'_exonuclease_dom"/>
</dbReference>
<protein>
    <recommendedName>
        <fullName evidence="2">DNA-directed DNA polymerase</fullName>
        <ecNumber evidence="2">2.7.7.7</ecNumber>
    </recommendedName>
</protein>
<dbReference type="InterPro" id="IPR008918">
    <property type="entry name" value="HhH2"/>
</dbReference>
<dbReference type="InterPro" id="IPR002298">
    <property type="entry name" value="DNA_polymerase_A"/>
</dbReference>
<dbReference type="EC" id="2.7.7.7" evidence="2"/>
<evidence type="ECO:0000256" key="14">
    <source>
        <dbReference type="SAM" id="MobiDB-lite"/>
    </source>
</evidence>
<dbReference type="CDD" id="cd09898">
    <property type="entry name" value="H3TH_53EXO"/>
    <property type="match status" value="1"/>
</dbReference>
<keyword evidence="11" id="KW-0238">DNA-binding</keyword>
<evidence type="ECO:0000256" key="3">
    <source>
        <dbReference type="ARBA" id="ARBA00022679"/>
    </source>
</evidence>
<dbReference type="SUPFAM" id="SSF56672">
    <property type="entry name" value="DNA/RNA polymerases"/>
    <property type="match status" value="1"/>
</dbReference>
<evidence type="ECO:0000256" key="13">
    <source>
        <dbReference type="ARBA" id="ARBA00049244"/>
    </source>
</evidence>
<feature type="domain" description="5'-3' exonuclease" evidence="16">
    <location>
        <begin position="8"/>
        <end position="272"/>
    </location>
</feature>
<evidence type="ECO:0000256" key="11">
    <source>
        <dbReference type="ARBA" id="ARBA00023125"/>
    </source>
</evidence>
<feature type="region of interest" description="Disordered" evidence="14">
    <location>
        <begin position="299"/>
        <end position="323"/>
    </location>
</feature>
<dbReference type="SMART" id="SM00475">
    <property type="entry name" value="53EXOc"/>
    <property type="match status" value="1"/>
</dbReference>
<name>A0A381PES4_9ZZZZ</name>
<feature type="domain" description="3'-5' exonuclease" evidence="15">
    <location>
        <begin position="327"/>
        <end position="525"/>
    </location>
</feature>
<dbReference type="AlphaFoldDB" id="A0A381PES4"/>
<sequence length="936" mass="102722">MDVPPKSAPRLFLIDAYALIYRAFFAFINRPLTNSKGENTSAPFGFANFLVEIRDKYQPDYLAVVFDAGNSHREKVYPAYKATREKMPDELRASLPRVRELVAGFNDALVELDGYEADDVIGTLAIKARDAGLEAVIVSGDKDLYQLVGPGIHLLNPGRGGRTGVAPEWVDEGNAHEKFGIPATKVVDYLALIGDSSDNIPGARGVGPKTALKLLDEYGSLDEILEHASDISAKRVRESLTENADEVRLSKQLVTIMTDLEVELDLEALKVREPDRPSLHRFFSEMEFRGLIERFAPGRASAPQVPEAPPESAAPSAPVGGPPPVDCHLVVDPDDVGALVGRARERGRVALRVHNTFPDPHRASLVGLALAVDVGESFYLSFGHVPQGEPTLAFESPGISNLPEVRTAALADLVDLLQDPGVEKVGADLKISALGLAREGVCLRGMASDVTIASYVLDPGRRKHDLEALCQDFLGFSLTPHNDMIGTGQKRISFSEVDQEKARDYAGQGVDAALRLTERFTTELAAQGLEGLFTEVEMPLVPVLMAMEQEGIRIDPAFFQAMSERLERDLTLIRDEIYKVAGAEFNLNSTPQLREVLFEQQGLPVIKRTKTGPSTDSSVLEELAAQGHEIPRLMMEYRELEKLRSTYVDALPQLVLPRTGRIHTRLNQTVAATGRLSSSDPNLQNIPIRTELGREIRKGFVPADGYLFYGADYSQVELRILAHFSGDEPLVRAFNEGIDVHKQTAAIVFDIPLDDVTSEQRGQAKTINFATLYGQGAFSLARQLGVGREEATAFIDQYFERFSGVRAYLDGQVALAREKGFVETLMGRRRQIPELEAKNWNVRQFGERVAQNTPIQGTAADMIKKAMLDVASALAEADTGARLLLQVHDELLFEVPSGQEDDLGELVVSRMESAIELSVPLVAEGGVGKNWFETKH</sequence>
<dbReference type="InterPro" id="IPR002421">
    <property type="entry name" value="5-3_exonuclease"/>
</dbReference>
<dbReference type="Pfam" id="PF01367">
    <property type="entry name" value="5_3_exonuc"/>
    <property type="match status" value="1"/>
</dbReference>
<dbReference type="FunFam" id="1.10.150.20:FF:000002">
    <property type="entry name" value="DNA polymerase I"/>
    <property type="match status" value="1"/>
</dbReference>
<evidence type="ECO:0000256" key="2">
    <source>
        <dbReference type="ARBA" id="ARBA00012417"/>
    </source>
</evidence>
<dbReference type="GO" id="GO:0006302">
    <property type="term" value="P:double-strand break repair"/>
    <property type="evidence" value="ECO:0007669"/>
    <property type="project" value="TreeGrafter"/>
</dbReference>
<dbReference type="Pfam" id="PF02739">
    <property type="entry name" value="5_3_exonuc_N"/>
    <property type="match status" value="1"/>
</dbReference>
<dbReference type="InterPro" id="IPR020045">
    <property type="entry name" value="DNA_polI_H3TH"/>
</dbReference>
<dbReference type="InterPro" id="IPR043502">
    <property type="entry name" value="DNA/RNA_pol_sf"/>
</dbReference>
<dbReference type="FunFam" id="1.10.150.20:FF:000003">
    <property type="entry name" value="DNA polymerase I"/>
    <property type="match status" value="1"/>
</dbReference>
<dbReference type="Gene3D" id="1.20.1060.10">
    <property type="entry name" value="Taq DNA Polymerase, Chain T, domain 4"/>
    <property type="match status" value="1"/>
</dbReference>
<dbReference type="CDD" id="cd09859">
    <property type="entry name" value="PIN_53EXO"/>
    <property type="match status" value="1"/>
</dbReference>
<dbReference type="NCBIfam" id="TIGR00593">
    <property type="entry name" value="pola"/>
    <property type="match status" value="1"/>
</dbReference>
<dbReference type="PANTHER" id="PTHR10133:SF27">
    <property type="entry name" value="DNA POLYMERASE NU"/>
    <property type="match status" value="1"/>
</dbReference>
<keyword evidence="6" id="KW-0540">Nuclease</keyword>
<keyword evidence="12" id="KW-0234">DNA repair</keyword>
<dbReference type="GO" id="GO:0008409">
    <property type="term" value="F:5'-3' exonuclease activity"/>
    <property type="evidence" value="ECO:0007669"/>
    <property type="project" value="InterPro"/>
</dbReference>
<dbReference type="PROSITE" id="PS00447">
    <property type="entry name" value="DNA_POLYMERASE_A"/>
    <property type="match status" value="1"/>
</dbReference>
<dbReference type="Pfam" id="PF22619">
    <property type="entry name" value="DNA_polI_exo1"/>
    <property type="match status" value="1"/>
</dbReference>
<dbReference type="SUPFAM" id="SSF88723">
    <property type="entry name" value="PIN domain-like"/>
    <property type="match status" value="1"/>
</dbReference>
<dbReference type="InterPro" id="IPR001098">
    <property type="entry name" value="DNA-dir_DNA_pol_A_palm_dom"/>
</dbReference>
<dbReference type="SUPFAM" id="SSF47807">
    <property type="entry name" value="5' to 3' exonuclease, C-terminal subdomain"/>
    <property type="match status" value="1"/>
</dbReference>
<keyword evidence="10" id="KW-0239">DNA-directed DNA polymerase</keyword>
<feature type="domain" description="DNA-directed DNA polymerase family A palm" evidence="17">
    <location>
        <begin position="693"/>
        <end position="899"/>
    </location>
</feature>
<evidence type="ECO:0000256" key="4">
    <source>
        <dbReference type="ARBA" id="ARBA00022695"/>
    </source>
</evidence>
<dbReference type="GO" id="GO:0008408">
    <property type="term" value="F:3'-5' exonuclease activity"/>
    <property type="evidence" value="ECO:0007669"/>
    <property type="project" value="InterPro"/>
</dbReference>
<dbReference type="GO" id="GO:0003887">
    <property type="term" value="F:DNA-directed DNA polymerase activity"/>
    <property type="evidence" value="ECO:0007669"/>
    <property type="project" value="UniProtKB-KW"/>
</dbReference>
<evidence type="ECO:0000256" key="5">
    <source>
        <dbReference type="ARBA" id="ARBA00022705"/>
    </source>
</evidence>
<dbReference type="InterPro" id="IPR019760">
    <property type="entry name" value="DNA-dir_DNA_pol_A_CS"/>
</dbReference>
<dbReference type="InterPro" id="IPR054690">
    <property type="entry name" value="DNA_polI_exonuclease"/>
</dbReference>
<dbReference type="CDD" id="cd08637">
    <property type="entry name" value="DNA_pol_A_pol_I_C"/>
    <property type="match status" value="1"/>
</dbReference>
<evidence type="ECO:0000256" key="6">
    <source>
        <dbReference type="ARBA" id="ARBA00022722"/>
    </source>
</evidence>
<dbReference type="Gene3D" id="3.30.70.370">
    <property type="match status" value="1"/>
</dbReference>
<keyword evidence="3" id="KW-0808">Transferase</keyword>
<dbReference type="InterPro" id="IPR036397">
    <property type="entry name" value="RNaseH_sf"/>
</dbReference>
<proteinExistence type="inferred from homology"/>
<dbReference type="PANTHER" id="PTHR10133">
    <property type="entry name" value="DNA POLYMERASE I"/>
    <property type="match status" value="1"/>
</dbReference>
<dbReference type="InterPro" id="IPR029060">
    <property type="entry name" value="PIN-like_dom_sf"/>
</dbReference>
<keyword evidence="9" id="KW-0269">Exonuclease</keyword>
<dbReference type="GO" id="GO:0003677">
    <property type="term" value="F:DNA binding"/>
    <property type="evidence" value="ECO:0007669"/>
    <property type="project" value="UniProtKB-KW"/>
</dbReference>
<dbReference type="NCBIfam" id="NF004397">
    <property type="entry name" value="PRK05755.1"/>
    <property type="match status" value="1"/>
</dbReference>
<evidence type="ECO:0000256" key="10">
    <source>
        <dbReference type="ARBA" id="ARBA00022932"/>
    </source>
</evidence>
<dbReference type="SMART" id="SM00474">
    <property type="entry name" value="35EXOc"/>
    <property type="match status" value="1"/>
</dbReference>
<keyword evidence="8" id="KW-0378">Hydrolase</keyword>
<organism evidence="18">
    <name type="scientific">marine metagenome</name>
    <dbReference type="NCBI Taxonomy" id="408172"/>
    <lineage>
        <taxon>unclassified sequences</taxon>
        <taxon>metagenomes</taxon>
        <taxon>ecological metagenomes</taxon>
    </lineage>
</organism>
<evidence type="ECO:0000256" key="1">
    <source>
        <dbReference type="ARBA" id="ARBA00007705"/>
    </source>
</evidence>
<dbReference type="SMART" id="SM00482">
    <property type="entry name" value="POLAc"/>
    <property type="match status" value="1"/>
</dbReference>
<dbReference type="InterPro" id="IPR020046">
    <property type="entry name" value="5-3_exonucl_a-hlix_arch_N"/>
</dbReference>
<dbReference type="SMART" id="SM00279">
    <property type="entry name" value="HhH2"/>
    <property type="match status" value="1"/>
</dbReference>